<evidence type="ECO:0000256" key="5">
    <source>
        <dbReference type="ARBA" id="ARBA00023163"/>
    </source>
</evidence>
<organism evidence="8 9">
    <name type="scientific">Trichoglossum hirsutum</name>
    <dbReference type="NCBI Taxonomy" id="265104"/>
    <lineage>
        <taxon>Eukaryota</taxon>
        <taxon>Fungi</taxon>
        <taxon>Dikarya</taxon>
        <taxon>Ascomycota</taxon>
        <taxon>Pezizomycotina</taxon>
        <taxon>Geoglossomycetes</taxon>
        <taxon>Geoglossales</taxon>
        <taxon>Geoglossaceae</taxon>
        <taxon>Trichoglossum</taxon>
    </lineage>
</organism>
<dbReference type="PANTHER" id="PTHR47540:SF1">
    <property type="entry name" value="ACTIVATOR OF STRESS GENES 1-RELATED"/>
    <property type="match status" value="1"/>
</dbReference>
<dbReference type="GO" id="GO:0043565">
    <property type="term" value="F:sequence-specific DNA binding"/>
    <property type="evidence" value="ECO:0007669"/>
    <property type="project" value="TreeGrafter"/>
</dbReference>
<dbReference type="CDD" id="cd12148">
    <property type="entry name" value="fungal_TF_MHR"/>
    <property type="match status" value="1"/>
</dbReference>
<dbReference type="Pfam" id="PF04082">
    <property type="entry name" value="Fungal_trans"/>
    <property type="match status" value="1"/>
</dbReference>
<dbReference type="GO" id="GO:0008270">
    <property type="term" value="F:zinc ion binding"/>
    <property type="evidence" value="ECO:0007669"/>
    <property type="project" value="InterPro"/>
</dbReference>
<dbReference type="AlphaFoldDB" id="A0A9P8HZG9"/>
<accession>A0A9P8HZG9</accession>
<keyword evidence="3" id="KW-0805">Transcription regulation</keyword>
<comment type="caution">
    <text evidence="8">The sequence shown here is derived from an EMBL/GenBank/DDBJ whole genome shotgun (WGS) entry which is preliminary data.</text>
</comment>
<dbReference type="InterPro" id="IPR007219">
    <property type="entry name" value="XnlR_reg_dom"/>
</dbReference>
<evidence type="ECO:0000256" key="3">
    <source>
        <dbReference type="ARBA" id="ARBA00023015"/>
    </source>
</evidence>
<dbReference type="SMART" id="SM00906">
    <property type="entry name" value="Fungal_trans"/>
    <property type="match status" value="1"/>
</dbReference>
<sequence length="170" mass="19373">ASAKMATCYSYVGIALTSSLRMGLHRCVSVNFNPIVRETRKRIFWVVRKMDTYISTLLGLPKTMNDEDIDQDLPAEVDDEYITKDKILPMPEGQLSMIAAGNAHVRLMRILAKVVKYVYPIKGMEHGSSGQTYMVSHARIREIEADLQDWLEQLPVEFRLGSECPPKRVR</sequence>
<dbReference type="PANTHER" id="PTHR47540">
    <property type="entry name" value="THIAMINE REPRESSIBLE GENES REGULATORY PROTEIN THI5"/>
    <property type="match status" value="1"/>
</dbReference>
<feature type="domain" description="Xylanolytic transcriptional activator regulatory" evidence="7">
    <location>
        <begin position="8"/>
        <end position="80"/>
    </location>
</feature>
<keyword evidence="6" id="KW-0539">Nucleus</keyword>
<keyword evidence="4" id="KW-0238">DNA-binding</keyword>
<proteinExistence type="predicted"/>
<evidence type="ECO:0000256" key="6">
    <source>
        <dbReference type="ARBA" id="ARBA00023242"/>
    </source>
</evidence>
<dbReference type="EMBL" id="JAGHQM010004428">
    <property type="protein sequence ID" value="KAH0535960.1"/>
    <property type="molecule type" value="Genomic_DNA"/>
</dbReference>
<evidence type="ECO:0000256" key="1">
    <source>
        <dbReference type="ARBA" id="ARBA00004123"/>
    </source>
</evidence>
<evidence type="ECO:0000313" key="8">
    <source>
        <dbReference type="EMBL" id="KAH0535960.1"/>
    </source>
</evidence>
<evidence type="ECO:0000259" key="7">
    <source>
        <dbReference type="SMART" id="SM00906"/>
    </source>
</evidence>
<dbReference type="GO" id="GO:0005634">
    <property type="term" value="C:nucleus"/>
    <property type="evidence" value="ECO:0007669"/>
    <property type="project" value="UniProtKB-SubCell"/>
</dbReference>
<reference evidence="8" key="1">
    <citation type="submission" date="2021-03" db="EMBL/GenBank/DDBJ databases">
        <title>Comparative genomics and phylogenomic investigation of the class Geoglossomycetes provide insights into ecological specialization and systematics.</title>
        <authorList>
            <person name="Melie T."/>
            <person name="Pirro S."/>
            <person name="Miller A.N."/>
            <person name="Quandt A."/>
        </authorList>
    </citation>
    <scope>NUCLEOTIDE SEQUENCE</scope>
    <source>
        <strain evidence="8">CAQ_001_2017</strain>
    </source>
</reference>
<name>A0A9P8HZG9_9PEZI</name>
<gene>
    <name evidence="8" type="ORF">GP486_008915</name>
</gene>
<dbReference type="InterPro" id="IPR051711">
    <property type="entry name" value="Stress_Response_Reg"/>
</dbReference>
<keyword evidence="5" id="KW-0804">Transcription</keyword>
<evidence type="ECO:0000256" key="4">
    <source>
        <dbReference type="ARBA" id="ARBA00023125"/>
    </source>
</evidence>
<dbReference type="Proteomes" id="UP000750711">
    <property type="component" value="Unassembled WGS sequence"/>
</dbReference>
<dbReference type="GO" id="GO:0006351">
    <property type="term" value="P:DNA-templated transcription"/>
    <property type="evidence" value="ECO:0007669"/>
    <property type="project" value="InterPro"/>
</dbReference>
<dbReference type="GO" id="GO:0045944">
    <property type="term" value="P:positive regulation of transcription by RNA polymerase II"/>
    <property type="evidence" value="ECO:0007669"/>
    <property type="project" value="TreeGrafter"/>
</dbReference>
<keyword evidence="2" id="KW-0862">Zinc</keyword>
<protein>
    <recommendedName>
        <fullName evidence="7">Xylanolytic transcriptional activator regulatory domain-containing protein</fullName>
    </recommendedName>
</protein>
<comment type="subcellular location">
    <subcellularLocation>
        <location evidence="1">Nucleus</location>
    </subcellularLocation>
</comment>
<feature type="non-terminal residue" evidence="8">
    <location>
        <position position="1"/>
    </location>
</feature>
<evidence type="ECO:0000313" key="9">
    <source>
        <dbReference type="Proteomes" id="UP000750711"/>
    </source>
</evidence>
<evidence type="ECO:0000256" key="2">
    <source>
        <dbReference type="ARBA" id="ARBA00022833"/>
    </source>
</evidence>
<keyword evidence="9" id="KW-1185">Reference proteome</keyword>